<dbReference type="AlphaFoldDB" id="A0A3B1C9A3"/>
<dbReference type="EMBL" id="UOGA01000277">
    <property type="protein sequence ID" value="VAX24732.1"/>
    <property type="molecule type" value="Genomic_DNA"/>
</dbReference>
<gene>
    <name evidence="2" type="ORF">MNBD_NITROSPINAE04-1819</name>
</gene>
<proteinExistence type="predicted"/>
<evidence type="ECO:0000313" key="2">
    <source>
        <dbReference type="EMBL" id="VAX24732.1"/>
    </source>
</evidence>
<reference evidence="2" key="1">
    <citation type="submission" date="2018-06" db="EMBL/GenBank/DDBJ databases">
        <authorList>
            <person name="Zhirakovskaya E."/>
        </authorList>
    </citation>
    <scope>NUCLEOTIDE SEQUENCE</scope>
</reference>
<evidence type="ECO:0000256" key="1">
    <source>
        <dbReference type="SAM" id="Phobius"/>
    </source>
</evidence>
<keyword evidence="1" id="KW-0812">Transmembrane</keyword>
<feature type="transmembrane region" description="Helical" evidence="1">
    <location>
        <begin position="56"/>
        <end position="75"/>
    </location>
</feature>
<keyword evidence="1" id="KW-0472">Membrane</keyword>
<sequence>MNTQIKAIYQKIKDLEEDLEKEINLAAEKLQYHFRENKVFFEQSIIEYHRKLKKTFFRYVIEASPYVVLTAPVIYAMIVPLVFIDICVTLYQAICFPVYGIKKVPRSDFIVVDRHHLEYLNFYEKINCVYCGYGTGLAGYLREIVARTEKYWCPIKHAHRVKHPHALYQDFEEYGDAEGYRKLMKELKKK</sequence>
<keyword evidence="1" id="KW-1133">Transmembrane helix</keyword>
<name>A0A3B1C9A3_9ZZZZ</name>
<feature type="transmembrane region" description="Helical" evidence="1">
    <location>
        <begin position="81"/>
        <end position="101"/>
    </location>
</feature>
<organism evidence="2">
    <name type="scientific">hydrothermal vent metagenome</name>
    <dbReference type="NCBI Taxonomy" id="652676"/>
    <lineage>
        <taxon>unclassified sequences</taxon>
        <taxon>metagenomes</taxon>
        <taxon>ecological metagenomes</taxon>
    </lineage>
</organism>
<accession>A0A3B1C9A3</accession>
<protein>
    <submittedName>
        <fullName evidence="2">Uncharacterized protein</fullName>
    </submittedName>
</protein>